<dbReference type="Pfam" id="PF00483">
    <property type="entry name" value="NTP_transferase"/>
    <property type="match status" value="1"/>
</dbReference>
<keyword evidence="1" id="KW-0808">Transferase</keyword>
<dbReference type="SUPFAM" id="SSF53448">
    <property type="entry name" value="Nucleotide-diphospho-sugar transferases"/>
    <property type="match status" value="1"/>
</dbReference>
<evidence type="ECO:0000313" key="4">
    <source>
        <dbReference type="EMBL" id="WOH37191.1"/>
    </source>
</evidence>
<dbReference type="PANTHER" id="PTHR43584:SF8">
    <property type="entry name" value="N-ACETYLMURAMATE ALPHA-1-PHOSPHATE URIDYLYLTRANSFERASE"/>
    <property type="match status" value="1"/>
</dbReference>
<evidence type="ECO:0000256" key="1">
    <source>
        <dbReference type="ARBA" id="ARBA00022679"/>
    </source>
</evidence>
<reference evidence="4 5" key="1">
    <citation type="submission" date="2023-09" db="EMBL/GenBank/DDBJ databases">
        <authorList>
            <person name="Qi X."/>
        </authorList>
    </citation>
    <scope>NUCLEOTIDE SEQUENCE [LARGE SCALE GENOMIC DNA]</scope>
    <source>
        <strain evidence="4 5">S1-1</strain>
    </source>
</reference>
<sequence>MKAMILAAGRGERMKPLTDNCPKPLLKVAGISLIEHHLNNLKAAGITDIIINHAWLGKQIEEYFDDGKKFGVSIKYSAELDGALETAGGIVKALPLLGNKPFLIVNGDIYCQYPFKQLPVLKEGELAHLILVKNPEHNRQGDFAFSNGKSNDKLKWGKELTNKYTYSGIGLYQPKLFANMKIEKAPLAPILIEAMKKDGITGSLYPGLWSDIGTPERLAQINKQIMEK</sequence>
<dbReference type="CDD" id="cd06422">
    <property type="entry name" value="NTP_transferase_like_1"/>
    <property type="match status" value="1"/>
</dbReference>
<dbReference type="EMBL" id="CP136600">
    <property type="protein sequence ID" value="WOH37191.1"/>
    <property type="molecule type" value="Genomic_DNA"/>
</dbReference>
<organism evidence="4 5">
    <name type="scientific">Thalassotalea fonticola</name>
    <dbReference type="NCBI Taxonomy" id="3065649"/>
    <lineage>
        <taxon>Bacteria</taxon>
        <taxon>Pseudomonadati</taxon>
        <taxon>Pseudomonadota</taxon>
        <taxon>Gammaproteobacteria</taxon>
        <taxon>Alteromonadales</taxon>
        <taxon>Colwelliaceae</taxon>
        <taxon>Thalassotalea</taxon>
    </lineage>
</organism>
<dbReference type="InterPro" id="IPR054790">
    <property type="entry name" value="MurU"/>
</dbReference>
<dbReference type="NCBIfam" id="NF045761">
    <property type="entry name" value="NAMPUrTaseMurU"/>
    <property type="match status" value="1"/>
</dbReference>
<dbReference type="PANTHER" id="PTHR43584">
    <property type="entry name" value="NUCLEOTIDYL TRANSFERASE"/>
    <property type="match status" value="1"/>
</dbReference>
<evidence type="ECO:0000313" key="5">
    <source>
        <dbReference type="Proteomes" id="UP001301442"/>
    </source>
</evidence>
<dbReference type="RefSeq" id="WP_348395983.1">
    <property type="nucleotide sequence ID" value="NZ_CP136600.1"/>
</dbReference>
<protein>
    <submittedName>
        <fullName evidence="4">Nucleotidyltransferase family protein</fullName>
    </submittedName>
</protein>
<accession>A0ABZ0GP86</accession>
<dbReference type="Gene3D" id="3.90.550.10">
    <property type="entry name" value="Spore Coat Polysaccharide Biosynthesis Protein SpsA, Chain A"/>
    <property type="match status" value="1"/>
</dbReference>
<dbReference type="InterPro" id="IPR029044">
    <property type="entry name" value="Nucleotide-diphossugar_trans"/>
</dbReference>
<feature type="domain" description="Nucleotidyl transferase" evidence="3">
    <location>
        <begin position="2"/>
        <end position="226"/>
    </location>
</feature>
<gene>
    <name evidence="4" type="ORF">RI844_17770</name>
</gene>
<name>A0ABZ0GP86_9GAMM</name>
<dbReference type="InterPro" id="IPR050065">
    <property type="entry name" value="GlmU-like"/>
</dbReference>
<keyword evidence="2" id="KW-0548">Nucleotidyltransferase</keyword>
<evidence type="ECO:0000256" key="2">
    <source>
        <dbReference type="ARBA" id="ARBA00022695"/>
    </source>
</evidence>
<keyword evidence="5" id="KW-1185">Reference proteome</keyword>
<dbReference type="Proteomes" id="UP001301442">
    <property type="component" value="Chromosome"/>
</dbReference>
<evidence type="ECO:0000259" key="3">
    <source>
        <dbReference type="Pfam" id="PF00483"/>
    </source>
</evidence>
<dbReference type="InterPro" id="IPR005835">
    <property type="entry name" value="NTP_transferase_dom"/>
</dbReference>
<proteinExistence type="predicted"/>